<evidence type="ECO:0000313" key="2">
    <source>
        <dbReference type="WBParaSite" id="RSKR_0000516900.1"/>
    </source>
</evidence>
<sequence>MTDLDQFYELVKRTLCTDNEIRKEAEARYESIDILVKCQLLFQLYSRKNCETETRNMSLVLLRRPLTNDFKEVTDKLGLDNLIQFRQSILEALMVETDTGLRKRLVEVISEFAKGSINDETYIQEWQEIIQFVAHASTGGAELREAAMMLLENVPNIFGEQMPNFIPDIKKIFASGLLFEGQGSVRLAAVRAYVSFMCEHESMLKTVQQLGDQIPAVLEVCRFAVTDPATDSDIPLQGLSDIASTVPKIINPYLMDVLRFCYETCLNESVDECFRHSALEIVVSFCEASPSVMRKRASNVIPEIINICIKFMSNIDDSVEEWLESDTPDEDNDDEEEYMIGENSLDRLSCALGGKSVLDPLLKICNQFLTAQDWKKRHAAIMALSVAGEGCKRSMEPMIDTIIANILPFMKDSNPRVMYAACNAIGQMSTDFGQTLQKKCHAIVIPQLLSTLSQLQYARVSAHAGAALVNFAEECPKTIITVYLDDIMGILEKVIDATFRHLNETGKKMVLEQVITTVASVADAAQDQFINFYDRLIPPLKYILASANGQELRTLKGKTIECISLIGLAVGVEKFEPDVNDIMQTVLTVQNEEGENTSGDPLMSYMISSWARICKILGEKFGQYLPMVMPSVMKAAGLKPEVLVVDDEGFDENNYNAYSFMNIGDNQQFGIKTAGLEDKSTACEMIVCYAKEAKSAFGDYVEPVMELMVPMLKFVFHDVVRTACAEAMPALLRCALPKGADYVKLMWEKILPGFLEAINEERDTDVLGVFLGELGNCIEAIGASTVEPQQLLTITELIYDQMESYKTRKIAYSEQLKDEDADEESQQQIDDFMESETNVFAKISDLIHSLFQAFGVQFLPCFEKIGPHFAEIIVDRKKQFYERQWAICIFDDLIEYCGPQSVHYESIFLAPMLEYLNDEFPEIRQAAAYGFGVMGTKGGVGFAEACRNALPRLVECINRPDARSTEESIAATENAISAVAKIMKCNSSLINVEEVIPIFMSWLPIWEDEEESPFVYGYLCDLIEANNVQVIGENHGNLPQIVNIITEAFVRGAFGTANEAEETKQRLLNILKSLAGNEQLFTATISAANLSEDQKNFLQKAL</sequence>
<accession>A0AC35TWV0</accession>
<evidence type="ECO:0000313" key="1">
    <source>
        <dbReference type="Proteomes" id="UP000095286"/>
    </source>
</evidence>
<reference evidence="2" key="1">
    <citation type="submission" date="2016-11" db="UniProtKB">
        <authorList>
            <consortium name="WormBaseParasite"/>
        </authorList>
    </citation>
    <scope>IDENTIFICATION</scope>
    <source>
        <strain evidence="2">KR3021</strain>
    </source>
</reference>
<protein>
    <submittedName>
        <fullName evidence="2">TOG domain-containing protein</fullName>
    </submittedName>
</protein>
<dbReference type="WBParaSite" id="RSKR_0000516900.1">
    <property type="protein sequence ID" value="RSKR_0000516900.1"/>
    <property type="gene ID" value="RSKR_0000516900"/>
</dbReference>
<organism evidence="1 2">
    <name type="scientific">Rhabditophanes sp. KR3021</name>
    <dbReference type="NCBI Taxonomy" id="114890"/>
    <lineage>
        <taxon>Eukaryota</taxon>
        <taxon>Metazoa</taxon>
        <taxon>Ecdysozoa</taxon>
        <taxon>Nematoda</taxon>
        <taxon>Chromadorea</taxon>
        <taxon>Rhabditida</taxon>
        <taxon>Tylenchina</taxon>
        <taxon>Panagrolaimomorpha</taxon>
        <taxon>Strongyloidoidea</taxon>
        <taxon>Alloionematidae</taxon>
        <taxon>Rhabditophanes</taxon>
    </lineage>
</organism>
<name>A0AC35TWV0_9BILA</name>
<proteinExistence type="predicted"/>
<dbReference type="Proteomes" id="UP000095286">
    <property type="component" value="Unplaced"/>
</dbReference>